<evidence type="ECO:0000256" key="8">
    <source>
        <dbReference type="ARBA" id="ARBA00023136"/>
    </source>
</evidence>
<dbReference type="AlphaFoldDB" id="A0AA44VW02"/>
<comment type="subcellular location">
    <subcellularLocation>
        <location evidence="1">Cell outer membrane</location>
        <topology evidence="1">Multi-pass membrane protein</topology>
    </subcellularLocation>
</comment>
<dbReference type="SUPFAM" id="SSF56935">
    <property type="entry name" value="Porins"/>
    <property type="match status" value="1"/>
</dbReference>
<dbReference type="InterPro" id="IPR036998">
    <property type="entry name" value="Porin_LamB_sf"/>
</dbReference>
<comment type="caution">
    <text evidence="11">The sequence shown here is derived from an EMBL/GenBank/DDBJ whole genome shotgun (WGS) entry which is preliminary data.</text>
</comment>
<accession>A0AA44VW02</accession>
<keyword evidence="7" id="KW-0626">Porin</keyword>
<evidence type="ECO:0000256" key="7">
    <source>
        <dbReference type="ARBA" id="ARBA00023114"/>
    </source>
</evidence>
<sequence>MKKVSLIAAAVTTALMAGSAFAENEVALDVTSGDSAMEVEVKNPTDVIADGWEVHGYMSSNVRVVDGKTVDTEFGKPDYKTAGTHGKSTNQVEFVIKKHSEYQNGVWADYVLRTEYGNGNSYAYSSSGSQKADTTAQFEVKEAFVELGGILGEDTSIWGGQRFLNRAAGILSGEFWKQSSGIGAGIQTKLGGNTAGIAYVMADPEAGEADQLVCTDPTDPNYDPAQPCKIENRDDRSTASSIDLYYYGVDVGIGSMDFDFKYGQKQVDGGENEDGIGASVTLNTSYYGLDGWTQNAIAYGTGVMQNRGVNFGGWSGGNDDAESLFLTSYGVLNISERWQLGTEATYITALDELWGAKGLTRYIVAARPSYKLNDNIRLEATASYAHEEGDEGYWGRTGDDVESNIMNLEIATAFTANSDYFGRPQVKPYISYIKADDDASAKQIGIENGDDQFVFGVHTEIWF</sequence>
<dbReference type="Proteomes" id="UP000239763">
    <property type="component" value="Unassembled WGS sequence"/>
</dbReference>
<dbReference type="GO" id="GO:0009279">
    <property type="term" value="C:cell outer membrane"/>
    <property type="evidence" value="ECO:0007669"/>
    <property type="project" value="UniProtKB-SubCell"/>
</dbReference>
<comment type="similarity">
    <text evidence="2">Belongs to the porin LamB (TC 1.B.3) family.</text>
</comment>
<keyword evidence="10" id="KW-0732">Signal</keyword>
<dbReference type="GO" id="GO:0015144">
    <property type="term" value="F:carbohydrate transmembrane transporter activity"/>
    <property type="evidence" value="ECO:0007669"/>
    <property type="project" value="TreeGrafter"/>
</dbReference>
<dbReference type="GO" id="GO:0046930">
    <property type="term" value="C:pore complex"/>
    <property type="evidence" value="ECO:0007669"/>
    <property type="project" value="UniProtKB-KW"/>
</dbReference>
<dbReference type="PANTHER" id="PTHR38762">
    <property type="entry name" value="CRYPTIC OUTER MEMBRANE PORIN BGLH-RELATED"/>
    <property type="match status" value="1"/>
</dbReference>
<dbReference type="InterPro" id="IPR003192">
    <property type="entry name" value="Porin_LamB"/>
</dbReference>
<evidence type="ECO:0000256" key="5">
    <source>
        <dbReference type="ARBA" id="ARBA00022692"/>
    </source>
</evidence>
<feature type="chain" id="PRO_5041218651" evidence="10">
    <location>
        <begin position="23"/>
        <end position="463"/>
    </location>
</feature>
<evidence type="ECO:0000256" key="2">
    <source>
        <dbReference type="ARBA" id="ARBA00007055"/>
    </source>
</evidence>
<gene>
    <name evidence="11" type="ORF">BCV38_01505</name>
</gene>
<keyword evidence="8" id="KW-0472">Membrane</keyword>
<evidence type="ECO:0000256" key="10">
    <source>
        <dbReference type="SAM" id="SignalP"/>
    </source>
</evidence>
<dbReference type="Gene3D" id="2.40.170.10">
    <property type="entry name" value="Porin, LamB type"/>
    <property type="match status" value="1"/>
</dbReference>
<proteinExistence type="inferred from homology"/>
<keyword evidence="12" id="KW-1185">Reference proteome</keyword>
<dbReference type="EMBL" id="MCSB01000002">
    <property type="protein sequence ID" value="PME32474.1"/>
    <property type="molecule type" value="Genomic_DNA"/>
</dbReference>
<keyword evidence="6" id="KW-0406">Ion transport</keyword>
<evidence type="ECO:0000256" key="3">
    <source>
        <dbReference type="ARBA" id="ARBA00022448"/>
    </source>
</evidence>
<evidence type="ECO:0000313" key="12">
    <source>
        <dbReference type="Proteomes" id="UP000239763"/>
    </source>
</evidence>
<dbReference type="GO" id="GO:0015774">
    <property type="term" value="P:polysaccharide transport"/>
    <property type="evidence" value="ECO:0007669"/>
    <property type="project" value="TreeGrafter"/>
</dbReference>
<reference evidence="11 12" key="1">
    <citation type="journal article" date="2018" name="Nature">
        <title>A major lineage of non-tailed dsDNA viruses as unrecognized killers of marine bacteria.</title>
        <authorList>
            <person name="Kauffman K.M."/>
            <person name="Hussain F.A."/>
            <person name="Yang J."/>
            <person name="Arevalo P."/>
            <person name="Brown J.M."/>
            <person name="Chang W.K."/>
            <person name="VanInsberghe D."/>
            <person name="Elsherbini J."/>
            <person name="Sharma R.S."/>
            <person name="Cutler M.B."/>
            <person name="Kelly L."/>
            <person name="Polz M.F."/>
        </authorList>
    </citation>
    <scope>NUCLEOTIDE SEQUENCE [LARGE SCALE GENOMIC DNA]</scope>
    <source>
        <strain evidence="11 12">10N.286.55.E1</strain>
    </source>
</reference>
<organism evidence="11 12">
    <name type="scientific">Vibrio lentus</name>
    <dbReference type="NCBI Taxonomy" id="136468"/>
    <lineage>
        <taxon>Bacteria</taxon>
        <taxon>Pseudomonadati</taxon>
        <taxon>Pseudomonadota</taxon>
        <taxon>Gammaproteobacteria</taxon>
        <taxon>Vibrionales</taxon>
        <taxon>Vibrionaceae</taxon>
        <taxon>Vibrio</taxon>
    </lineage>
</organism>
<keyword evidence="3" id="KW-0813">Transport</keyword>
<keyword evidence="9" id="KW-0998">Cell outer membrane</keyword>
<keyword evidence="5" id="KW-0812">Transmembrane</keyword>
<dbReference type="Pfam" id="PF02264">
    <property type="entry name" value="LamB"/>
    <property type="match status" value="1"/>
</dbReference>
<evidence type="ECO:0000256" key="9">
    <source>
        <dbReference type="ARBA" id="ARBA00023237"/>
    </source>
</evidence>
<feature type="signal peptide" evidence="10">
    <location>
        <begin position="1"/>
        <end position="22"/>
    </location>
</feature>
<keyword evidence="4" id="KW-1134">Transmembrane beta strand</keyword>
<evidence type="ECO:0000313" key="11">
    <source>
        <dbReference type="EMBL" id="PME32474.1"/>
    </source>
</evidence>
<evidence type="ECO:0000256" key="6">
    <source>
        <dbReference type="ARBA" id="ARBA00023065"/>
    </source>
</evidence>
<evidence type="ECO:0000256" key="1">
    <source>
        <dbReference type="ARBA" id="ARBA00004571"/>
    </source>
</evidence>
<dbReference type="PANTHER" id="PTHR38762:SF1">
    <property type="entry name" value="CRYPTIC OUTER MEMBRANE PORIN BGLH-RELATED"/>
    <property type="match status" value="1"/>
</dbReference>
<dbReference type="GO" id="GO:0006811">
    <property type="term" value="P:monoatomic ion transport"/>
    <property type="evidence" value="ECO:0007669"/>
    <property type="project" value="UniProtKB-KW"/>
</dbReference>
<dbReference type="GO" id="GO:0015288">
    <property type="term" value="F:porin activity"/>
    <property type="evidence" value="ECO:0007669"/>
    <property type="project" value="UniProtKB-KW"/>
</dbReference>
<dbReference type="GeneID" id="69652266"/>
<name>A0AA44VW02_9VIBR</name>
<protein>
    <submittedName>
        <fullName evidence="11">Maltoporin</fullName>
    </submittedName>
</protein>
<dbReference type="InterPro" id="IPR050286">
    <property type="entry name" value="G_neg_Bact_CarbUptk_Porin"/>
</dbReference>
<evidence type="ECO:0000256" key="4">
    <source>
        <dbReference type="ARBA" id="ARBA00022452"/>
    </source>
</evidence>
<dbReference type="RefSeq" id="WP_102300037.1">
    <property type="nucleotide sequence ID" value="NZ_JAAHTI010000002.1"/>
</dbReference>